<dbReference type="PANTHER" id="PTHR19336:SF9">
    <property type="entry name" value="SPINDLE POLE BODY PROTEIN PPC89"/>
    <property type="match status" value="1"/>
</dbReference>
<keyword evidence="2" id="KW-0963">Cytoplasm</keyword>
<comment type="subcellular location">
    <subcellularLocation>
        <location evidence="1">Cytoplasm</location>
        <location evidence="1">Cytoskeleton</location>
        <location evidence="1">Microtubule organizing center</location>
    </subcellularLocation>
</comment>
<proteinExistence type="predicted"/>
<dbReference type="Gene3D" id="1.10.287.1490">
    <property type="match status" value="1"/>
</dbReference>
<feature type="region of interest" description="Disordered" evidence="4">
    <location>
        <begin position="654"/>
        <end position="774"/>
    </location>
</feature>
<feature type="region of interest" description="Disordered" evidence="4">
    <location>
        <begin position="803"/>
        <end position="837"/>
    </location>
</feature>
<dbReference type="Pfam" id="PF14197">
    <property type="entry name" value="Cep57_CLD_2"/>
    <property type="match status" value="1"/>
</dbReference>
<evidence type="ECO:0000256" key="4">
    <source>
        <dbReference type="SAM" id="MobiDB-lite"/>
    </source>
</evidence>
<sequence>MKLCLALSAFAAISSASFNVDIPEDTTFWTVVGSSSSSSSTNTTILEPVTTMTLTINSTMSGELTVYNNGFPSSTTTVVNMVEPTATIKASSTVLVLVPPHVRSTTTSFILNCLIYPLKINSHSSHNYDSDYEALKNHFDNSICQFQNGSFFKANHLVYQFQNELPSVAKTLPLRALRSRQPLPPVKELESLYIQADLLVSMPSPRQSPGNTSTMSTFQPEFESTQQFDTATQSLQLPNLRSSAQRFNYYNPPQPEMHIDSSFVRDSFPDFTEKSPSPSPEASMSIEAGRGKKGSPKSFDMSDIPLPTDSLYDLHSTPPRSTRPTPKKTDSLRKEASLRRAHSSDKRANASQRRSLADMHHKVRHESDSSFVGEERPITQPVQPRNTRFTSATLPTSYSHDQGLQSASTPQRPLQNPTATWTGTQTQASFMLPDLPNITELVSGVRKDGTPVFSRSQKSRSRFTSASYNNPTITNTIAHANINSIAVPDEEKAIFASLQLLKDKVANLEAEKSEAQKRLEEYETEVGQLKSRLDVEQKLRRPDSALGEDEDSSAKEKWRVQRATLQSTIKTLQDRLDRGERKLSVNDIAVKPLTQERDDLVTQLGVAYYNAEEFKNENMQLRDSNEHLEADVEALQAENSRLRIRLAQIKAQFNEETQQWDSRESDVRQPVQDRKSKSSKSRSTQENEQPASKPKSSGRLGQDTKHNILDSIENEIKRSRSAAAPANLRSRSRSKSNTRQNTSKPQRVVDISDVESTTNLDFSRPVRDGLGENDEDSRDITYLSFLDPRELAKLRKTLEEERRASKTARAVSAHQTQENVTSTNMTAAPRKSSLRDVTNHDTGRFTIRSQVDENTGLLKNVRIQSPHASDAISYSEPRESVEASFVSTSSRRRNRSKSIEEMTSAFILPDITLHAGPGAKATMASAVGDVSHDNLNCTACPSQDLQDKEVTIPQPIPVSERNIDDTNATIRPSQPPPVALATVLKQLEDEVKHLKLQLQSYEKMYNRHDPALGRRKRLAVKQKMDALMTEIERRSDQIYALYDVLEGQKSPAADTDSKQRLQEMDDEQVEETLQSLGIDVAELAQRAREVKEVQRHPLGLDGIDGIDEESDVELPWGGFSDESEVEEVQLPRRRTMNRAVSA</sequence>
<protein>
    <recommendedName>
        <fullName evidence="10">Cep57 centrosome microtubule-binding domain-containing protein</fullName>
    </recommendedName>
</protein>
<feature type="compositionally biased region" description="Basic and acidic residues" evidence="4">
    <location>
        <begin position="702"/>
        <end position="718"/>
    </location>
</feature>
<name>A0A9P8EQP3_AURME</name>
<comment type="caution">
    <text evidence="8">The sequence shown here is derived from an EMBL/GenBank/DDBJ whole genome shotgun (WGS) entry which is preliminary data.</text>
</comment>
<dbReference type="GO" id="GO:0005815">
    <property type="term" value="C:microtubule organizing center"/>
    <property type="evidence" value="ECO:0007669"/>
    <property type="project" value="UniProtKB-SubCell"/>
</dbReference>
<gene>
    <name evidence="8" type="ORF">KCU76_g4091</name>
</gene>
<dbReference type="AlphaFoldDB" id="A0A9P8EQP3"/>
<dbReference type="InterPro" id="IPR025925">
    <property type="entry name" value="PPC89_CLD"/>
</dbReference>
<feature type="compositionally biased region" description="Polar residues" evidence="4">
    <location>
        <begin position="813"/>
        <end position="826"/>
    </location>
</feature>
<feature type="signal peptide" evidence="5">
    <location>
        <begin position="1"/>
        <end position="16"/>
    </location>
</feature>
<evidence type="ECO:0000313" key="9">
    <source>
        <dbReference type="Proteomes" id="UP000779574"/>
    </source>
</evidence>
<dbReference type="PANTHER" id="PTHR19336">
    <property type="entry name" value="UNCHARACTERIZED DUF1167"/>
    <property type="match status" value="1"/>
</dbReference>
<feature type="compositionally biased region" description="Basic and acidic residues" evidence="4">
    <location>
        <begin position="355"/>
        <end position="377"/>
    </location>
</feature>
<dbReference type="GO" id="GO:0008017">
    <property type="term" value="F:microtubule binding"/>
    <property type="evidence" value="ECO:0007669"/>
    <property type="project" value="InterPro"/>
</dbReference>
<keyword evidence="3" id="KW-0206">Cytoskeleton</keyword>
<evidence type="ECO:0008006" key="10">
    <source>
        <dbReference type="Google" id="ProtNLM"/>
    </source>
</evidence>
<dbReference type="InterPro" id="IPR024957">
    <property type="entry name" value="Cep57_MT-bd_dom"/>
</dbReference>
<dbReference type="InterPro" id="IPR051756">
    <property type="entry name" value="Centrosomal_MT-associated"/>
</dbReference>
<feature type="compositionally biased region" description="Basic and acidic residues" evidence="4">
    <location>
        <begin position="327"/>
        <end position="348"/>
    </location>
</feature>
<evidence type="ECO:0000256" key="2">
    <source>
        <dbReference type="ARBA" id="ARBA00022490"/>
    </source>
</evidence>
<feature type="region of interest" description="Disordered" evidence="4">
    <location>
        <begin position="1114"/>
        <end position="1142"/>
    </location>
</feature>
<feature type="region of interest" description="Disordered" evidence="4">
    <location>
        <begin position="266"/>
        <end position="418"/>
    </location>
</feature>
<evidence type="ECO:0000256" key="1">
    <source>
        <dbReference type="ARBA" id="ARBA00004267"/>
    </source>
</evidence>
<dbReference type="EMBL" id="JAHFXF010000116">
    <property type="protein sequence ID" value="KAG9695937.1"/>
    <property type="molecule type" value="Genomic_DNA"/>
</dbReference>
<feature type="domain" description="PPC89 centrosome localisation" evidence="7">
    <location>
        <begin position="565"/>
        <end position="630"/>
    </location>
</feature>
<evidence type="ECO:0000259" key="6">
    <source>
        <dbReference type="Pfam" id="PF06657"/>
    </source>
</evidence>
<evidence type="ECO:0000259" key="7">
    <source>
        <dbReference type="Pfam" id="PF14197"/>
    </source>
</evidence>
<evidence type="ECO:0000256" key="5">
    <source>
        <dbReference type="SAM" id="SignalP"/>
    </source>
</evidence>
<keyword evidence="5" id="KW-0732">Signal</keyword>
<dbReference type="Pfam" id="PF06657">
    <property type="entry name" value="Cep57_MT_bd"/>
    <property type="match status" value="1"/>
</dbReference>
<organism evidence="8 9">
    <name type="scientific">Aureobasidium melanogenum</name>
    <name type="common">Aureobasidium pullulans var. melanogenum</name>
    <dbReference type="NCBI Taxonomy" id="46634"/>
    <lineage>
        <taxon>Eukaryota</taxon>
        <taxon>Fungi</taxon>
        <taxon>Dikarya</taxon>
        <taxon>Ascomycota</taxon>
        <taxon>Pezizomycotina</taxon>
        <taxon>Dothideomycetes</taxon>
        <taxon>Dothideomycetidae</taxon>
        <taxon>Dothideales</taxon>
        <taxon>Saccotheciaceae</taxon>
        <taxon>Aureobasidium</taxon>
    </lineage>
</organism>
<feature type="region of interest" description="Disordered" evidence="4">
    <location>
        <begin position="540"/>
        <end position="559"/>
    </location>
</feature>
<feature type="chain" id="PRO_5040367734" description="Cep57 centrosome microtubule-binding domain-containing protein" evidence="5">
    <location>
        <begin position="17"/>
        <end position="1142"/>
    </location>
</feature>
<dbReference type="Proteomes" id="UP000779574">
    <property type="component" value="Unassembled WGS sequence"/>
</dbReference>
<evidence type="ECO:0000313" key="8">
    <source>
        <dbReference type="EMBL" id="KAG9695937.1"/>
    </source>
</evidence>
<feature type="compositionally biased region" description="Basic and acidic residues" evidence="4">
    <location>
        <begin position="661"/>
        <end position="676"/>
    </location>
</feature>
<feature type="region of interest" description="Disordered" evidence="4">
    <location>
        <begin position="867"/>
        <end position="887"/>
    </location>
</feature>
<evidence type="ECO:0000256" key="3">
    <source>
        <dbReference type="ARBA" id="ARBA00023212"/>
    </source>
</evidence>
<reference evidence="8" key="2">
    <citation type="submission" date="2021-08" db="EMBL/GenBank/DDBJ databases">
        <authorList>
            <person name="Gostincar C."/>
            <person name="Sun X."/>
            <person name="Song Z."/>
            <person name="Gunde-Cimerman N."/>
        </authorList>
    </citation>
    <scope>NUCLEOTIDE SEQUENCE</scope>
    <source>
        <strain evidence="8">EXF-9911</strain>
    </source>
</reference>
<feature type="domain" description="Cep57 centrosome microtubule-binding" evidence="6">
    <location>
        <begin position="968"/>
        <end position="1044"/>
    </location>
</feature>
<feature type="non-terminal residue" evidence="8">
    <location>
        <position position="1142"/>
    </location>
</feature>
<feature type="compositionally biased region" description="Polar residues" evidence="4">
    <location>
        <begin position="380"/>
        <end position="418"/>
    </location>
</feature>
<accession>A0A9P8EQP3</accession>
<dbReference type="OrthoDB" id="76453at2759"/>
<reference evidence="8" key="1">
    <citation type="journal article" date="2021" name="J Fungi (Basel)">
        <title>Virulence traits and population genomics of the black yeast Aureobasidium melanogenum.</title>
        <authorList>
            <person name="Cernosa A."/>
            <person name="Sun X."/>
            <person name="Gostincar C."/>
            <person name="Fang C."/>
            <person name="Gunde-Cimerman N."/>
            <person name="Song Z."/>
        </authorList>
    </citation>
    <scope>NUCLEOTIDE SEQUENCE</scope>
    <source>
        <strain evidence="8">EXF-9911</strain>
    </source>
</reference>